<proteinExistence type="predicted"/>
<dbReference type="EMBL" id="JADGMS010000003">
    <property type="protein sequence ID" value="KAF9685709.1"/>
    <property type="molecule type" value="Genomic_DNA"/>
</dbReference>
<feature type="signal peptide" evidence="1">
    <location>
        <begin position="1"/>
        <end position="18"/>
    </location>
</feature>
<evidence type="ECO:0000313" key="3">
    <source>
        <dbReference type="Proteomes" id="UP000657918"/>
    </source>
</evidence>
<dbReference type="Pfam" id="PF00494">
    <property type="entry name" value="SQS_PSY"/>
    <property type="match status" value="1"/>
</dbReference>
<dbReference type="InterPro" id="IPR002060">
    <property type="entry name" value="Squ/phyt_synthse"/>
</dbReference>
<evidence type="ECO:0000256" key="1">
    <source>
        <dbReference type="SAM" id="SignalP"/>
    </source>
</evidence>
<evidence type="ECO:0000313" key="2">
    <source>
        <dbReference type="EMBL" id="KAF9685709.1"/>
    </source>
</evidence>
<name>A0A835KHI9_9ROSI</name>
<dbReference type="Proteomes" id="UP000657918">
    <property type="component" value="Unassembled WGS sequence"/>
</dbReference>
<organism evidence="2 3">
    <name type="scientific">Salix dunnii</name>
    <dbReference type="NCBI Taxonomy" id="1413687"/>
    <lineage>
        <taxon>Eukaryota</taxon>
        <taxon>Viridiplantae</taxon>
        <taxon>Streptophyta</taxon>
        <taxon>Embryophyta</taxon>
        <taxon>Tracheophyta</taxon>
        <taxon>Spermatophyta</taxon>
        <taxon>Magnoliopsida</taxon>
        <taxon>eudicotyledons</taxon>
        <taxon>Gunneridae</taxon>
        <taxon>Pentapetalae</taxon>
        <taxon>rosids</taxon>
        <taxon>fabids</taxon>
        <taxon>Malpighiales</taxon>
        <taxon>Salicaceae</taxon>
        <taxon>Saliceae</taxon>
        <taxon>Salix</taxon>
    </lineage>
</organism>
<dbReference type="Gene3D" id="1.10.600.10">
    <property type="entry name" value="Farnesyl Diphosphate Synthase"/>
    <property type="match status" value="1"/>
</dbReference>
<dbReference type="InterPro" id="IPR008949">
    <property type="entry name" value="Isoprenoid_synthase_dom_sf"/>
</dbReference>
<evidence type="ECO:0008006" key="4">
    <source>
        <dbReference type="Google" id="ProtNLM"/>
    </source>
</evidence>
<comment type="caution">
    <text evidence="2">The sequence shown here is derived from an EMBL/GenBank/DDBJ whole genome shotgun (WGS) entry which is preliminary data.</text>
</comment>
<sequence>MFFFVILKLNWDLLVGVGDDGTFVALVRRYDYHHYLCLLKLPPNTRKAAFALHAFNVETSRVMDVASDPRIGLMRLFWWQEAIDKIYADKPVEAQINDVRRDFTDIPETIEELEKYAEDTVSTLLYMILQTGAIRSTAVDHAASHVGKASGLLCLQRSLPYHASPNGPFVLYQLKWQPDMVSNFYLQKSFSLAVTVPSEARSVLLPAVPSQVLLESLSQILMNVVCGIWIHLPCIRLDVGENAHMPLDSLEIDCFGLSNVCSSGELFHGNSIPLKNASVSWNSIPAIPP</sequence>
<keyword evidence="3" id="KW-1185">Reference proteome</keyword>
<dbReference type="AlphaFoldDB" id="A0A835KHI9"/>
<keyword evidence="1" id="KW-0732">Signal</keyword>
<protein>
    <recommendedName>
        <fullName evidence="4">Phytoene synthase</fullName>
    </recommendedName>
</protein>
<gene>
    <name evidence="2" type="ORF">SADUNF_Sadunf03G0082400</name>
</gene>
<accession>A0A835KHI9</accession>
<dbReference type="OrthoDB" id="10252354at2759"/>
<dbReference type="SUPFAM" id="SSF48576">
    <property type="entry name" value="Terpenoid synthases"/>
    <property type="match status" value="1"/>
</dbReference>
<feature type="chain" id="PRO_5032569547" description="Phytoene synthase" evidence="1">
    <location>
        <begin position="19"/>
        <end position="289"/>
    </location>
</feature>
<reference evidence="2 3" key="1">
    <citation type="submission" date="2020-10" db="EMBL/GenBank/DDBJ databases">
        <title>Plant Genome Project.</title>
        <authorList>
            <person name="Zhang R.-G."/>
        </authorList>
    </citation>
    <scope>NUCLEOTIDE SEQUENCE [LARGE SCALE GENOMIC DNA]</scope>
    <source>
        <strain evidence="2">FAFU-HL-1</strain>
        <tissue evidence="2">Leaf</tissue>
    </source>
</reference>